<sequence length="394" mass="43782">MSTSGDVESTSYSSPSSRPAAGSPRTKVKFLCSYGGKILPRPADAHLKYVGGETRVISVPRNITFTGLMKKLSGLIDGDVTLKYQLIPEELDALVTVKSDEDLHHMFEEYDRHDFTGTPRLRTFLFPASPIIMDNQIGPIDRHSLEQRYINCVNGIIFNPTIHNSNFRPPAVNTNHTSFTISSTCSSPRTPPEAATPTVAAPSVIINSEIAGFRKLGAMTRARSSPNLCDLNPSSQPSQPGHKNLAPMSTLNLSLNNQQYPYYQHHHHRQPPPPPPPQPQLPHYHHPQLFPKPPLDPSPHKHSSHSGGSDHFARMRSAEYYRHPTDNNNNQHISSPYARSSRGGGGHMVYQRGSPYEEYYGNNRYDRESPPGSPLARSPLNNNYASRWDSVGGR</sequence>
<comment type="caution">
    <text evidence="3">The sequence shown here is derived from an EMBL/GenBank/DDBJ whole genome shotgun (WGS) entry which is preliminary data.</text>
</comment>
<protein>
    <recommendedName>
        <fullName evidence="2">PB1 domain-containing protein</fullName>
    </recommendedName>
</protein>
<dbReference type="Gene3D" id="3.10.20.90">
    <property type="entry name" value="Phosphatidylinositol 3-kinase Catalytic Subunit, Chain A, domain 1"/>
    <property type="match status" value="1"/>
</dbReference>
<feature type="compositionally biased region" description="Basic and acidic residues" evidence="1">
    <location>
        <begin position="311"/>
        <end position="325"/>
    </location>
</feature>
<reference evidence="3 4" key="1">
    <citation type="submission" date="2024-04" db="EMBL/GenBank/DDBJ databases">
        <title>The reference genome of an endangered Asteraceae, Deinandra increscens subsp. villosa, native to the Central Coast of California.</title>
        <authorList>
            <person name="Guilliams M."/>
            <person name="Hasenstab-Lehman K."/>
            <person name="Meyer R."/>
            <person name="Mcevoy S."/>
        </authorList>
    </citation>
    <scope>NUCLEOTIDE SEQUENCE [LARGE SCALE GENOMIC DNA]</scope>
    <source>
        <tissue evidence="3">Leaf</tissue>
    </source>
</reference>
<feature type="region of interest" description="Disordered" evidence="1">
    <location>
        <begin position="1"/>
        <end position="24"/>
    </location>
</feature>
<feature type="compositionally biased region" description="Pro residues" evidence="1">
    <location>
        <begin position="271"/>
        <end position="280"/>
    </location>
</feature>
<feature type="compositionally biased region" description="Polar residues" evidence="1">
    <location>
        <begin position="326"/>
        <end position="338"/>
    </location>
</feature>
<evidence type="ECO:0000313" key="4">
    <source>
        <dbReference type="Proteomes" id="UP001408789"/>
    </source>
</evidence>
<accession>A0AAP0CZS7</accession>
<dbReference type="SMART" id="SM00666">
    <property type="entry name" value="PB1"/>
    <property type="match status" value="1"/>
</dbReference>
<name>A0AAP0CZS7_9ASTR</name>
<evidence type="ECO:0000256" key="1">
    <source>
        <dbReference type="SAM" id="MobiDB-lite"/>
    </source>
</evidence>
<dbReference type="InterPro" id="IPR000270">
    <property type="entry name" value="PB1_dom"/>
</dbReference>
<dbReference type="SUPFAM" id="SSF54277">
    <property type="entry name" value="CAD &amp; PB1 domains"/>
    <property type="match status" value="1"/>
</dbReference>
<dbReference type="Proteomes" id="UP001408789">
    <property type="component" value="Unassembled WGS sequence"/>
</dbReference>
<dbReference type="CDD" id="cd06410">
    <property type="entry name" value="PB1_UP2"/>
    <property type="match status" value="1"/>
</dbReference>
<feature type="domain" description="PB1" evidence="2">
    <location>
        <begin position="42"/>
        <end position="128"/>
    </location>
</feature>
<dbReference type="Pfam" id="PF00564">
    <property type="entry name" value="PB1"/>
    <property type="match status" value="1"/>
</dbReference>
<evidence type="ECO:0000259" key="2">
    <source>
        <dbReference type="SMART" id="SM00666"/>
    </source>
</evidence>
<dbReference type="AlphaFoldDB" id="A0AAP0CZS7"/>
<keyword evidence="4" id="KW-1185">Reference proteome</keyword>
<feature type="region of interest" description="Disordered" evidence="1">
    <location>
        <begin position="263"/>
        <end position="394"/>
    </location>
</feature>
<proteinExistence type="predicted"/>
<feature type="region of interest" description="Disordered" evidence="1">
    <location>
        <begin position="224"/>
        <end position="248"/>
    </location>
</feature>
<dbReference type="PANTHER" id="PTHR31066">
    <property type="entry name" value="OS05G0427100 PROTEIN-RELATED"/>
    <property type="match status" value="1"/>
</dbReference>
<dbReference type="EMBL" id="JBCNJP010000016">
    <property type="protein sequence ID" value="KAK9065884.1"/>
    <property type="molecule type" value="Genomic_DNA"/>
</dbReference>
<gene>
    <name evidence="3" type="ORF">SSX86_015286</name>
</gene>
<dbReference type="InterPro" id="IPR053198">
    <property type="entry name" value="Gynoecium_Dev_Regulator"/>
</dbReference>
<organism evidence="3 4">
    <name type="scientific">Deinandra increscens subsp. villosa</name>
    <dbReference type="NCBI Taxonomy" id="3103831"/>
    <lineage>
        <taxon>Eukaryota</taxon>
        <taxon>Viridiplantae</taxon>
        <taxon>Streptophyta</taxon>
        <taxon>Embryophyta</taxon>
        <taxon>Tracheophyta</taxon>
        <taxon>Spermatophyta</taxon>
        <taxon>Magnoliopsida</taxon>
        <taxon>eudicotyledons</taxon>
        <taxon>Gunneridae</taxon>
        <taxon>Pentapetalae</taxon>
        <taxon>asterids</taxon>
        <taxon>campanulids</taxon>
        <taxon>Asterales</taxon>
        <taxon>Asteraceae</taxon>
        <taxon>Asteroideae</taxon>
        <taxon>Heliantheae alliance</taxon>
        <taxon>Madieae</taxon>
        <taxon>Madiinae</taxon>
        <taxon>Deinandra</taxon>
    </lineage>
</organism>
<evidence type="ECO:0000313" key="3">
    <source>
        <dbReference type="EMBL" id="KAK9065884.1"/>
    </source>
</evidence>
<feature type="compositionally biased region" description="Low complexity" evidence="1">
    <location>
        <begin position="9"/>
        <end position="24"/>
    </location>
</feature>
<dbReference type="PANTHER" id="PTHR31066:SF47">
    <property type="entry name" value="PB1 DOMAIN-CONTAINING PROTEIN"/>
    <property type="match status" value="1"/>
</dbReference>